<dbReference type="InterPro" id="IPR036291">
    <property type="entry name" value="NAD(P)-bd_dom_sf"/>
</dbReference>
<dbReference type="InterPro" id="IPR011283">
    <property type="entry name" value="Acetoacetyl-CoA_reductase"/>
</dbReference>
<dbReference type="EMBL" id="OGUS01000064">
    <property type="protein sequence ID" value="SPC06459.1"/>
    <property type="molecule type" value="Genomic_DNA"/>
</dbReference>
<comment type="caution">
    <text evidence="5">The sequence shown here is derived from an EMBL/GenBank/DDBJ whole genome shotgun (WGS) entry which is preliminary data.</text>
</comment>
<dbReference type="InterPro" id="IPR002347">
    <property type="entry name" value="SDR_fam"/>
</dbReference>
<comment type="similarity">
    <text evidence="1 3">Belongs to the short-chain dehydrogenases/reductases (SDR) family.</text>
</comment>
<reference evidence="7" key="1">
    <citation type="submission" date="2018-01" db="EMBL/GenBank/DDBJ databases">
        <authorList>
            <person name="Gaut B.S."/>
            <person name="Morton B.R."/>
            <person name="Clegg M.T."/>
            <person name="Duvall M.R."/>
        </authorList>
    </citation>
    <scope>NUCLEOTIDE SEQUENCE [LARGE SCALE GENOMIC DNA]</scope>
</reference>
<evidence type="ECO:0000313" key="7">
    <source>
        <dbReference type="Proteomes" id="UP000256862"/>
    </source>
</evidence>
<dbReference type="Proteomes" id="UP000256862">
    <property type="component" value="Chromosome CO2235"/>
</dbReference>
<dbReference type="InterPro" id="IPR057326">
    <property type="entry name" value="KR_dom"/>
</dbReference>
<evidence type="ECO:0000256" key="3">
    <source>
        <dbReference type="RuleBase" id="RU000363"/>
    </source>
</evidence>
<dbReference type="NCBIfam" id="NF009466">
    <property type="entry name" value="PRK12826.1-2"/>
    <property type="match status" value="1"/>
</dbReference>
<name>A0A375FJ28_9BURK</name>
<organism evidence="5 7">
    <name type="scientific">Cupriavidus oxalaticus</name>
    <dbReference type="NCBI Taxonomy" id="96344"/>
    <lineage>
        <taxon>Bacteria</taxon>
        <taxon>Pseudomonadati</taxon>
        <taxon>Pseudomonadota</taxon>
        <taxon>Betaproteobacteria</taxon>
        <taxon>Burkholderiales</taxon>
        <taxon>Burkholderiaceae</taxon>
        <taxon>Cupriavidus</taxon>
    </lineage>
</organism>
<evidence type="ECO:0000256" key="2">
    <source>
        <dbReference type="ARBA" id="ARBA00023002"/>
    </source>
</evidence>
<dbReference type="GO" id="GO:0042619">
    <property type="term" value="P:poly-hydroxybutyrate biosynthetic process"/>
    <property type="evidence" value="ECO:0007669"/>
    <property type="project" value="InterPro"/>
</dbReference>
<dbReference type="PANTHER" id="PTHR42879">
    <property type="entry name" value="3-OXOACYL-(ACYL-CARRIER-PROTEIN) REDUCTASE"/>
    <property type="match status" value="1"/>
</dbReference>
<dbReference type="NCBIfam" id="NF009464">
    <property type="entry name" value="PRK12824.1"/>
    <property type="match status" value="1"/>
</dbReference>
<reference evidence="5" key="2">
    <citation type="submission" date="2018-01" db="EMBL/GenBank/DDBJ databases">
        <authorList>
            <person name="Clerissi C."/>
        </authorList>
    </citation>
    <scope>NUCLEOTIDE SEQUENCE</scope>
    <source>
        <strain evidence="5">Cupriavidus oxalaticus LMG 2235</strain>
    </source>
</reference>
<protein>
    <submittedName>
        <fullName evidence="5">Acetoacetyl-CoA reductase</fullName>
        <ecNumber evidence="5">1.1.1.36</ecNumber>
    </submittedName>
</protein>
<dbReference type="EC" id="1.1.1.36" evidence="5"/>
<keyword evidence="2 5" id="KW-0560">Oxidoreductase</keyword>
<evidence type="ECO:0000313" key="5">
    <source>
        <dbReference type="EMBL" id="SPC06459.1"/>
    </source>
</evidence>
<dbReference type="PRINTS" id="PR00080">
    <property type="entry name" value="SDRFAMILY"/>
</dbReference>
<dbReference type="Pfam" id="PF00106">
    <property type="entry name" value="adh_short"/>
    <property type="match status" value="1"/>
</dbReference>
<evidence type="ECO:0000256" key="1">
    <source>
        <dbReference type="ARBA" id="ARBA00006484"/>
    </source>
</evidence>
<feature type="domain" description="Ketoreductase" evidence="4">
    <location>
        <begin position="6"/>
        <end position="186"/>
    </location>
</feature>
<dbReference type="AlphaFoldDB" id="A0A375FJ28"/>
<dbReference type="SUPFAM" id="SSF51735">
    <property type="entry name" value="NAD(P)-binding Rossmann-fold domains"/>
    <property type="match status" value="1"/>
</dbReference>
<dbReference type="SMART" id="SM00822">
    <property type="entry name" value="PKS_KR"/>
    <property type="match status" value="1"/>
</dbReference>
<dbReference type="GO" id="GO:0032787">
    <property type="term" value="P:monocarboxylic acid metabolic process"/>
    <property type="evidence" value="ECO:0007669"/>
    <property type="project" value="UniProtKB-ARBA"/>
</dbReference>
<dbReference type="Gene3D" id="3.40.50.720">
    <property type="entry name" value="NAD(P)-binding Rossmann-like Domain"/>
    <property type="match status" value="1"/>
</dbReference>
<sequence>MMDHQRIALVTGGMGGLGEAIAQRLLADGMRVVVTHSLHNDHVAQWLQAQRNAGRLFTAFPVDVTDFASCQDCVSHVRSEVGEVDILINNAGVTRDRTLRKMDKADWDFVLRTDLDSLFHMTRPLVDPMIARGWGRIVNISSVNASRGAFGQTNYAAAKAGVHGFTKALALELARKGITVNTVSPGYLDTRMVTAMPAKVLERDVLPAIPVGRLGKPAEVAALISYLCGDDGAFVTGANFAINGGQHLQ</sequence>
<dbReference type="PANTHER" id="PTHR42879:SF2">
    <property type="entry name" value="3-OXOACYL-[ACYL-CARRIER-PROTEIN] REDUCTASE FABG"/>
    <property type="match status" value="1"/>
</dbReference>
<proteinExistence type="inferred from homology"/>
<dbReference type="CDD" id="cd05333">
    <property type="entry name" value="BKR_SDR_c"/>
    <property type="match status" value="1"/>
</dbReference>
<accession>A0A375FJ28</accession>
<dbReference type="PRINTS" id="PR00081">
    <property type="entry name" value="GDHRDH"/>
</dbReference>
<dbReference type="NCBIfam" id="TIGR01829">
    <property type="entry name" value="AcAcCoA_reduct"/>
    <property type="match status" value="1"/>
</dbReference>
<dbReference type="PROSITE" id="PS00061">
    <property type="entry name" value="ADH_SHORT"/>
    <property type="match status" value="1"/>
</dbReference>
<evidence type="ECO:0000259" key="4">
    <source>
        <dbReference type="SMART" id="SM00822"/>
    </source>
</evidence>
<dbReference type="FunFam" id="3.40.50.720:FF:000173">
    <property type="entry name" value="3-oxoacyl-[acyl-carrier protein] reductase"/>
    <property type="match status" value="1"/>
</dbReference>
<gene>
    <name evidence="5" type="primary">phbB</name>
    <name evidence="6" type="ORF">CO2235_150213</name>
    <name evidence="5" type="ORF">CO2235_U590035</name>
</gene>
<dbReference type="InterPro" id="IPR050259">
    <property type="entry name" value="SDR"/>
</dbReference>
<dbReference type="GO" id="GO:0018454">
    <property type="term" value="F:acetoacetyl-CoA reductase activity"/>
    <property type="evidence" value="ECO:0007669"/>
    <property type="project" value="UniProtKB-EC"/>
</dbReference>
<dbReference type="InterPro" id="IPR020904">
    <property type="entry name" value="Sc_DH/Rdtase_CS"/>
</dbReference>
<evidence type="ECO:0000313" key="6">
    <source>
        <dbReference type="EMBL" id="SPC12558.1"/>
    </source>
</evidence>
<dbReference type="EMBL" id="OGUS01000115">
    <property type="protein sequence ID" value="SPC12558.1"/>
    <property type="molecule type" value="Genomic_DNA"/>
</dbReference>
<dbReference type="GO" id="GO:0005737">
    <property type="term" value="C:cytoplasm"/>
    <property type="evidence" value="ECO:0007669"/>
    <property type="project" value="InterPro"/>
</dbReference>